<evidence type="ECO:0000313" key="1">
    <source>
        <dbReference type="EMBL" id="KAJ7694633.1"/>
    </source>
</evidence>
<accession>A0AAD7DNU3</accession>
<proteinExistence type="predicted"/>
<sequence length="853" mass="96387">MFHKRGLQTDLSNWHGIFLSNFLANCPITWLNLLLTPYVAKHRILPDTQVTTQQDVQTRDLMSYLAGIKCWAARQKKPVYAIKRDQMKGFDYLSPEGMYDAVCAYGLPSQIIDIDHASQTDVKCFIQTAYGTTEPIIITGVNKQGGPMLPLKSTLTTSLGHHYLNDLLSTNPNALIITTSTLKKADPHLPDDHLKLHVAMTEATDDSYIFAKSLQSLRRNTLEMEQFQFAYSWLTQWTKTLDFLRAKVDNPTARLDELKSLIDAFKFPKFLRRSPVTLLRKIMSQCLISRCRALLSLQPIKQTDVEELNRRIMQKIHDELGMPFTPNTKILGLPLKYNGLEFPSLARINAGIVIDGLAHDLNHHIAAYQSMVRITLADWMCTISNCVNPIDGSGLRRDFSMYSGKIPYGWIVAQKVMGSMSPSLLLRKTERCEILKGDVSLSHCSAICDHCNPTPSGNRKPLDSNNLRSLRVKGVRRVNDPSPMAAGRQIWATDESMLPASAGLLQRKSVTASITGPITLVLRIDGSNIVSTQGELMGLTSGIIFADGSKSTPRLYTDYMNVVRMIEDSKSSDIDITHTKGHTDELTLPALMNYEADHYASASQRYIDSVPTAPIPTFFMDDYTFYSKCDGWIESNIRHLIDIMIAQKESEDLALRHPQRMLTSLYEHQPPPDFPYTRAYSAYSATVQLYACSGQLTVADTLYKRKKIEDDGCRFGCNAVEDMHHLFVECGRYEVWREKATEGLIIKTTMKLDEKGVEETARERLLKAAKSLFARDDTVWPLKHVFYYLGHIPPLDRLLSKGAVESSITRERLLHHLAAEWHMTAIRLAGRIFGDYQREMSKKNAPLKLRGKI</sequence>
<comment type="caution">
    <text evidence="1">The sequence shown here is derived from an EMBL/GenBank/DDBJ whole genome shotgun (WGS) entry which is preliminary data.</text>
</comment>
<keyword evidence="2" id="KW-1185">Reference proteome</keyword>
<gene>
    <name evidence="1" type="ORF">B0H17DRAFT_931520</name>
</gene>
<dbReference type="EMBL" id="JARKIE010000041">
    <property type="protein sequence ID" value="KAJ7694633.1"/>
    <property type="molecule type" value="Genomic_DNA"/>
</dbReference>
<protein>
    <submittedName>
        <fullName evidence="1">Uncharacterized protein</fullName>
    </submittedName>
</protein>
<organism evidence="1 2">
    <name type="scientific">Mycena rosella</name>
    <name type="common">Pink bonnet</name>
    <name type="synonym">Agaricus rosellus</name>
    <dbReference type="NCBI Taxonomy" id="1033263"/>
    <lineage>
        <taxon>Eukaryota</taxon>
        <taxon>Fungi</taxon>
        <taxon>Dikarya</taxon>
        <taxon>Basidiomycota</taxon>
        <taxon>Agaricomycotina</taxon>
        <taxon>Agaricomycetes</taxon>
        <taxon>Agaricomycetidae</taxon>
        <taxon>Agaricales</taxon>
        <taxon>Marasmiineae</taxon>
        <taxon>Mycenaceae</taxon>
        <taxon>Mycena</taxon>
    </lineage>
</organism>
<dbReference type="AlphaFoldDB" id="A0AAD7DNU3"/>
<evidence type="ECO:0000313" key="2">
    <source>
        <dbReference type="Proteomes" id="UP001221757"/>
    </source>
</evidence>
<reference evidence="1" key="1">
    <citation type="submission" date="2023-03" db="EMBL/GenBank/DDBJ databases">
        <title>Massive genome expansion in bonnet fungi (Mycena s.s.) driven by repeated elements and novel gene families across ecological guilds.</title>
        <authorList>
            <consortium name="Lawrence Berkeley National Laboratory"/>
            <person name="Harder C.B."/>
            <person name="Miyauchi S."/>
            <person name="Viragh M."/>
            <person name="Kuo A."/>
            <person name="Thoen E."/>
            <person name="Andreopoulos B."/>
            <person name="Lu D."/>
            <person name="Skrede I."/>
            <person name="Drula E."/>
            <person name="Henrissat B."/>
            <person name="Morin E."/>
            <person name="Kohler A."/>
            <person name="Barry K."/>
            <person name="LaButti K."/>
            <person name="Morin E."/>
            <person name="Salamov A."/>
            <person name="Lipzen A."/>
            <person name="Mereny Z."/>
            <person name="Hegedus B."/>
            <person name="Baldrian P."/>
            <person name="Stursova M."/>
            <person name="Weitz H."/>
            <person name="Taylor A."/>
            <person name="Grigoriev I.V."/>
            <person name="Nagy L.G."/>
            <person name="Martin F."/>
            <person name="Kauserud H."/>
        </authorList>
    </citation>
    <scope>NUCLEOTIDE SEQUENCE</scope>
    <source>
        <strain evidence="1">CBHHK067</strain>
    </source>
</reference>
<name>A0AAD7DNU3_MYCRO</name>
<dbReference type="Proteomes" id="UP001221757">
    <property type="component" value="Unassembled WGS sequence"/>
</dbReference>